<dbReference type="InterPro" id="IPR000700">
    <property type="entry name" value="PAS-assoc_C"/>
</dbReference>
<dbReference type="AlphaFoldDB" id="A0A1Q2KZ75"/>
<dbReference type="InterPro" id="IPR052163">
    <property type="entry name" value="DGC-Regulatory_Protein"/>
</dbReference>
<dbReference type="InterPro" id="IPR035965">
    <property type="entry name" value="PAS-like_dom_sf"/>
</dbReference>
<dbReference type="SMART" id="SM00091">
    <property type="entry name" value="PAS"/>
    <property type="match status" value="2"/>
</dbReference>
<keyword evidence="5" id="KW-1185">Reference proteome</keyword>
<protein>
    <recommendedName>
        <fullName evidence="6">Diguanylate cyclase</fullName>
    </recommendedName>
</protein>
<dbReference type="InterPro" id="IPR013655">
    <property type="entry name" value="PAS_fold_3"/>
</dbReference>
<proteinExistence type="predicted"/>
<gene>
    <name evidence="4" type="ORF">B0X71_10785</name>
</gene>
<dbReference type="InterPro" id="IPR000160">
    <property type="entry name" value="GGDEF_dom"/>
</dbReference>
<dbReference type="PROSITE" id="PS50112">
    <property type="entry name" value="PAS"/>
    <property type="match status" value="1"/>
</dbReference>
<dbReference type="SMART" id="SM00086">
    <property type="entry name" value="PAC"/>
    <property type="match status" value="2"/>
</dbReference>
<dbReference type="CDD" id="cd00130">
    <property type="entry name" value="PAS"/>
    <property type="match status" value="2"/>
</dbReference>
<evidence type="ECO:0000259" key="3">
    <source>
        <dbReference type="PROSITE" id="PS50887"/>
    </source>
</evidence>
<dbReference type="SMART" id="SM00267">
    <property type="entry name" value="GGDEF"/>
    <property type="match status" value="1"/>
</dbReference>
<evidence type="ECO:0008006" key="6">
    <source>
        <dbReference type="Google" id="ProtNLM"/>
    </source>
</evidence>
<sequence>MRGPFSERQLALLYDKTSDLVVYLEREGDTYTYRYLNPAAYQSLGGISPGSAVNTAGSCRMTEELRYHCNKALMTESISVFRTCSETMADRRSDETAVTPIKSQSGEFVLVVTRDITAQRETEEDQLLFHALIRHSVDPVIIVWQDETIYTMSSSFEKMFGIEKEAYDRKPLVSLPGITASDAEFIRKTLNEVQEGGESTSVPIRWQKADGMTANFLASCSPVREQKGVRAYFIALTEFTEKFQLKEDLKQTENILESYKKALNYSALVAISSPAGKLMYVNDNYVSLTGFTANELIGTSIAETDKRFLPETEVAAIAASIRTGEIWRGQIKQQTKAGGTFWTDTTIIPLTDAHGRTQQVLSIRFDITDKKLAESRLKRLAYTDSLTRLPNRRFLSKTFPALKQQADQSGSWIGVLYIDGDNFKEVNDLFGHETGDDFIFEFGQALKRSIRKKDLVGRIGGDEFLILLADVSPAEAAENLAEISRRIRENLSRGWRIAEQSFSPSASIGAAFYPNDGSTLEELFRSGDAALLEAKKQGKNRLVMYSDLHNTGLPGH</sequence>
<dbReference type="KEGG" id="pmar:B0X71_10785"/>
<dbReference type="Gene3D" id="3.30.450.20">
    <property type="entry name" value="PAS domain"/>
    <property type="match status" value="3"/>
</dbReference>
<dbReference type="PROSITE" id="PS50113">
    <property type="entry name" value="PAC"/>
    <property type="match status" value="1"/>
</dbReference>
<dbReference type="InterPro" id="IPR043128">
    <property type="entry name" value="Rev_trsase/Diguanyl_cyclase"/>
</dbReference>
<feature type="domain" description="PAC" evidence="2">
    <location>
        <begin position="327"/>
        <end position="379"/>
    </location>
</feature>
<dbReference type="RefSeq" id="WP_198038578.1">
    <property type="nucleotide sequence ID" value="NZ_CP019640.1"/>
</dbReference>
<dbReference type="InterPro" id="IPR000014">
    <property type="entry name" value="PAS"/>
</dbReference>
<dbReference type="Pfam" id="PF00990">
    <property type="entry name" value="GGDEF"/>
    <property type="match status" value="1"/>
</dbReference>
<dbReference type="PANTHER" id="PTHR46663:SF2">
    <property type="entry name" value="GGDEF DOMAIN-CONTAINING PROTEIN"/>
    <property type="match status" value="1"/>
</dbReference>
<dbReference type="PANTHER" id="PTHR46663">
    <property type="entry name" value="DIGUANYLATE CYCLASE DGCT-RELATED"/>
    <property type="match status" value="1"/>
</dbReference>
<dbReference type="InterPro" id="IPR029787">
    <property type="entry name" value="Nucleotide_cyclase"/>
</dbReference>
<evidence type="ECO:0000259" key="1">
    <source>
        <dbReference type="PROSITE" id="PS50112"/>
    </source>
</evidence>
<feature type="domain" description="GGDEF" evidence="3">
    <location>
        <begin position="411"/>
        <end position="547"/>
    </location>
</feature>
<dbReference type="NCBIfam" id="TIGR00229">
    <property type="entry name" value="sensory_box"/>
    <property type="match status" value="2"/>
</dbReference>
<dbReference type="PROSITE" id="PS50887">
    <property type="entry name" value="GGDEF"/>
    <property type="match status" value="1"/>
</dbReference>
<organism evidence="4 5">
    <name type="scientific">Planococcus lenghuensis</name>
    <dbReference type="NCBI Taxonomy" id="2213202"/>
    <lineage>
        <taxon>Bacteria</taxon>
        <taxon>Bacillati</taxon>
        <taxon>Bacillota</taxon>
        <taxon>Bacilli</taxon>
        <taxon>Bacillales</taxon>
        <taxon>Caryophanaceae</taxon>
        <taxon>Planococcus</taxon>
    </lineage>
</organism>
<dbReference type="Proteomes" id="UP000188184">
    <property type="component" value="Chromosome"/>
</dbReference>
<dbReference type="Gene3D" id="3.30.70.270">
    <property type="match status" value="1"/>
</dbReference>
<dbReference type="SUPFAM" id="SSF55073">
    <property type="entry name" value="Nucleotide cyclase"/>
    <property type="match status" value="1"/>
</dbReference>
<reference evidence="4 5" key="1">
    <citation type="submission" date="2017-02" db="EMBL/GenBank/DDBJ databases">
        <title>The complete genomic sequence of a novel cold adapted crude oil-degrading bacterium Planococcus qaidamina Y42.</title>
        <authorList>
            <person name="Yang R."/>
        </authorList>
    </citation>
    <scope>NUCLEOTIDE SEQUENCE [LARGE SCALE GENOMIC DNA]</scope>
    <source>
        <strain evidence="4 5">Y42</strain>
    </source>
</reference>
<dbReference type="Pfam" id="PF08447">
    <property type="entry name" value="PAS_3"/>
    <property type="match status" value="1"/>
</dbReference>
<feature type="domain" description="PAS" evidence="1">
    <location>
        <begin position="248"/>
        <end position="311"/>
    </location>
</feature>
<evidence type="ECO:0000313" key="4">
    <source>
        <dbReference type="EMBL" id="AQQ53510.1"/>
    </source>
</evidence>
<dbReference type="EMBL" id="CP019640">
    <property type="protein sequence ID" value="AQQ53510.1"/>
    <property type="molecule type" value="Genomic_DNA"/>
</dbReference>
<dbReference type="SUPFAM" id="SSF55785">
    <property type="entry name" value="PYP-like sensor domain (PAS domain)"/>
    <property type="match status" value="2"/>
</dbReference>
<evidence type="ECO:0000259" key="2">
    <source>
        <dbReference type="PROSITE" id="PS50113"/>
    </source>
</evidence>
<dbReference type="CDD" id="cd01949">
    <property type="entry name" value="GGDEF"/>
    <property type="match status" value="1"/>
</dbReference>
<dbReference type="NCBIfam" id="TIGR00254">
    <property type="entry name" value="GGDEF"/>
    <property type="match status" value="1"/>
</dbReference>
<evidence type="ECO:0000313" key="5">
    <source>
        <dbReference type="Proteomes" id="UP000188184"/>
    </source>
</evidence>
<name>A0A1Q2KZ75_9BACL</name>
<dbReference type="InterPro" id="IPR001610">
    <property type="entry name" value="PAC"/>
</dbReference>
<accession>A0A1Q2KZ75</accession>
<dbReference type="Pfam" id="PF13426">
    <property type="entry name" value="PAS_9"/>
    <property type="match status" value="1"/>
</dbReference>